<feature type="chain" id="PRO_5019026808" evidence="1">
    <location>
        <begin position="24"/>
        <end position="291"/>
    </location>
</feature>
<proteinExistence type="predicted"/>
<dbReference type="Proteomes" id="UP000288805">
    <property type="component" value="Unassembled WGS sequence"/>
</dbReference>
<feature type="signal peptide" evidence="1">
    <location>
        <begin position="1"/>
        <end position="23"/>
    </location>
</feature>
<dbReference type="PANTHER" id="PTHR46890">
    <property type="entry name" value="NON-LTR RETROLELEMENT REVERSE TRANSCRIPTASE-LIKE PROTEIN-RELATED"/>
    <property type="match status" value="1"/>
</dbReference>
<accession>A0A438GKE5</accession>
<dbReference type="PANTHER" id="PTHR46890:SF50">
    <property type="entry name" value="RNA-DIRECTED DNA POLYMERASE, EUKARYOTA, REVERSE TRANSCRIPTASE ZINC-BINDING DOMAIN PROTEIN-RELATED"/>
    <property type="match status" value="1"/>
</dbReference>
<evidence type="ECO:0000313" key="3">
    <source>
        <dbReference type="Proteomes" id="UP000288805"/>
    </source>
</evidence>
<organism evidence="2 3">
    <name type="scientific">Vitis vinifera</name>
    <name type="common">Grape</name>
    <dbReference type="NCBI Taxonomy" id="29760"/>
    <lineage>
        <taxon>Eukaryota</taxon>
        <taxon>Viridiplantae</taxon>
        <taxon>Streptophyta</taxon>
        <taxon>Embryophyta</taxon>
        <taxon>Tracheophyta</taxon>
        <taxon>Spermatophyta</taxon>
        <taxon>Magnoliopsida</taxon>
        <taxon>eudicotyledons</taxon>
        <taxon>Gunneridae</taxon>
        <taxon>Pentapetalae</taxon>
        <taxon>rosids</taxon>
        <taxon>Vitales</taxon>
        <taxon>Vitaceae</taxon>
        <taxon>Viteae</taxon>
        <taxon>Vitis</taxon>
    </lineage>
</organism>
<sequence>MGRHWVAHGQLVLKLGVVEEVASALLEWEAVNSRSAMVLRLVGMEVGHEVKTEKLEGGLFDKTEVKKAMVLNQVAYWDTNERSSTFLGRWKQGRNLQNRGWRPNLNGLLFEGLEAYEVTRLEEPFSKEEDELMGVSKEFIELDNFFKSLNASFLVLILKKGGAEDLRDFRPINLEGGLYKWLVKVLAIRFKKVVGKVASKAQSAQILDVVLIANEAINSILKSNDCSILCKLDIEKAYNHVDWSLLLLVMQKMGFAVKSIELIKWCISTISFSILVNDIPSGFYQMLRGLG</sequence>
<name>A0A438GKE5_VITVI</name>
<dbReference type="EMBL" id="QGNW01000409">
    <property type="protein sequence ID" value="RVW72671.1"/>
    <property type="molecule type" value="Genomic_DNA"/>
</dbReference>
<dbReference type="InterPro" id="IPR052343">
    <property type="entry name" value="Retrotransposon-Effector_Assoc"/>
</dbReference>
<keyword evidence="1" id="KW-0732">Signal</keyword>
<gene>
    <name evidence="2" type="ORF">CK203_056538</name>
</gene>
<evidence type="ECO:0000313" key="2">
    <source>
        <dbReference type="EMBL" id="RVW72671.1"/>
    </source>
</evidence>
<reference evidence="2 3" key="1">
    <citation type="journal article" date="2018" name="PLoS Genet.">
        <title>Population sequencing reveals clonal diversity and ancestral inbreeding in the grapevine cultivar Chardonnay.</title>
        <authorList>
            <person name="Roach M.J."/>
            <person name="Johnson D.L."/>
            <person name="Bohlmann J."/>
            <person name="van Vuuren H.J."/>
            <person name="Jones S.J."/>
            <person name="Pretorius I.S."/>
            <person name="Schmidt S.A."/>
            <person name="Borneman A.R."/>
        </authorList>
    </citation>
    <scope>NUCLEOTIDE SEQUENCE [LARGE SCALE GENOMIC DNA]</scope>
    <source>
        <strain evidence="3">cv. Chardonnay</strain>
        <tissue evidence="2">Leaf</tissue>
    </source>
</reference>
<protein>
    <submittedName>
        <fullName evidence="2">Uncharacterized protein</fullName>
    </submittedName>
</protein>
<dbReference type="AlphaFoldDB" id="A0A438GKE5"/>
<comment type="caution">
    <text evidence="2">The sequence shown here is derived from an EMBL/GenBank/DDBJ whole genome shotgun (WGS) entry which is preliminary data.</text>
</comment>
<evidence type="ECO:0000256" key="1">
    <source>
        <dbReference type="SAM" id="SignalP"/>
    </source>
</evidence>